<keyword evidence="3" id="KW-0540">Nuclease</keyword>
<dbReference type="AlphaFoldDB" id="A0AAE0YIY0"/>
<dbReference type="HAMAP" id="MF_00801">
    <property type="entry name" value="Endonuclease_5"/>
    <property type="match status" value="1"/>
</dbReference>
<evidence type="ECO:0000256" key="5">
    <source>
        <dbReference type="ARBA" id="ARBA00022801"/>
    </source>
</evidence>
<dbReference type="EMBL" id="JAWDGP010006108">
    <property type="protein sequence ID" value="KAK3747051.1"/>
    <property type="molecule type" value="Genomic_DNA"/>
</dbReference>
<feature type="compositionally biased region" description="Polar residues" evidence="6">
    <location>
        <begin position="203"/>
        <end position="217"/>
    </location>
</feature>
<proteinExistence type="inferred from homology"/>
<sequence>MSLMEFCSTCGILLDLNLILDQSATFCNPCFETINQTKFPQSDACDCEICCFKGENFMDQTLNSSNLHLYSELKQHNCSQNTKPLSQTQRKRKGRNKYKTQSASSKKKGSFVFKSSVKTCISIIPSDKNTDTQVDIDWDSSSPCYLVEERPSDVLNDWSAAAAESWSEEYLQDDWVNSDLSSPYVHLDDWGFTIPVSSSPPDTMGLTSSILTKPNSNLKEDKNNEEQPQHRNNSSGKNHHLFKKVGVKWKREQNEYCAKLLAEDTPEIAALVAGQRRKDDGSRYFVGGVDISFIKGNNEDACACLSVLRMPDLKLVYQRMEMVKLTQPYIPGFLAFREVPALEPLFGHLKAVAPQYWPDITLVDGNGKLHPRGFGLACHLGVVLDIPTMGVAKSLISAQGISEDEEHKRLKRTLAGAGDGFDLISDSDEVLGKCLRVHDGAPNPVYISVGHKVSLQSAVWLALECSMFRIPEPVRRADLDSREYLRQGKTEPEQFVLSHDEGN</sequence>
<reference evidence="8" key="1">
    <citation type="journal article" date="2023" name="G3 (Bethesda)">
        <title>A reference genome for the long-term kleptoplast-retaining sea slug Elysia crispata morphotype clarki.</title>
        <authorList>
            <person name="Eastman K.E."/>
            <person name="Pendleton A.L."/>
            <person name="Shaikh M.A."/>
            <person name="Suttiyut T."/>
            <person name="Ogas R."/>
            <person name="Tomko P."/>
            <person name="Gavelis G."/>
            <person name="Widhalm J.R."/>
            <person name="Wisecaver J.H."/>
        </authorList>
    </citation>
    <scope>NUCLEOTIDE SEQUENCE</scope>
    <source>
        <strain evidence="8">ECLA1</strain>
    </source>
</reference>
<dbReference type="GO" id="GO:0003727">
    <property type="term" value="F:single-stranded RNA binding"/>
    <property type="evidence" value="ECO:0007669"/>
    <property type="project" value="TreeGrafter"/>
</dbReference>
<name>A0AAE0YIY0_9GAST</name>
<dbReference type="CDD" id="cd06559">
    <property type="entry name" value="Endonuclease_V"/>
    <property type="match status" value="1"/>
</dbReference>
<feature type="compositionally biased region" description="Basic residues" evidence="6">
    <location>
        <begin position="89"/>
        <end position="98"/>
    </location>
</feature>
<dbReference type="Proteomes" id="UP001283361">
    <property type="component" value="Unassembled WGS sequence"/>
</dbReference>
<feature type="region of interest" description="Disordered" evidence="6">
    <location>
        <begin position="203"/>
        <end position="238"/>
    </location>
</feature>
<keyword evidence="9" id="KW-1185">Reference proteome</keyword>
<feature type="region of interest" description="Disordered" evidence="6">
    <location>
        <begin position="81"/>
        <end position="105"/>
    </location>
</feature>
<evidence type="ECO:0000256" key="4">
    <source>
        <dbReference type="ARBA" id="ARBA00022759"/>
    </source>
</evidence>
<dbReference type="GO" id="GO:0005737">
    <property type="term" value="C:cytoplasm"/>
    <property type="evidence" value="ECO:0007669"/>
    <property type="project" value="UniProtKB-SubCell"/>
</dbReference>
<feature type="signal peptide" evidence="7">
    <location>
        <begin position="1"/>
        <end position="25"/>
    </location>
</feature>
<dbReference type="GO" id="GO:0016891">
    <property type="term" value="F:RNA endonuclease activity producing 5'-phosphomonoesters, hydrolytic mechanism"/>
    <property type="evidence" value="ECO:0007669"/>
    <property type="project" value="TreeGrafter"/>
</dbReference>
<dbReference type="GO" id="GO:0006281">
    <property type="term" value="P:DNA repair"/>
    <property type="evidence" value="ECO:0007669"/>
    <property type="project" value="InterPro"/>
</dbReference>
<evidence type="ECO:0000256" key="3">
    <source>
        <dbReference type="ARBA" id="ARBA00022722"/>
    </source>
</evidence>
<keyword evidence="5" id="KW-0378">Hydrolase</keyword>
<gene>
    <name evidence="8" type="ORF">RRG08_046438</name>
</gene>
<keyword evidence="4" id="KW-0255">Endonuclease</keyword>
<dbReference type="PANTHER" id="PTHR28511">
    <property type="entry name" value="ENDONUCLEASE V"/>
    <property type="match status" value="1"/>
</dbReference>
<dbReference type="Gene3D" id="3.30.2170.10">
    <property type="entry name" value="archaeoglobus fulgidus dsm 4304 superfamily"/>
    <property type="match status" value="1"/>
</dbReference>
<organism evidence="8 9">
    <name type="scientific">Elysia crispata</name>
    <name type="common">lettuce slug</name>
    <dbReference type="NCBI Taxonomy" id="231223"/>
    <lineage>
        <taxon>Eukaryota</taxon>
        <taxon>Metazoa</taxon>
        <taxon>Spiralia</taxon>
        <taxon>Lophotrochozoa</taxon>
        <taxon>Mollusca</taxon>
        <taxon>Gastropoda</taxon>
        <taxon>Heterobranchia</taxon>
        <taxon>Euthyneura</taxon>
        <taxon>Panpulmonata</taxon>
        <taxon>Sacoglossa</taxon>
        <taxon>Placobranchoidea</taxon>
        <taxon>Plakobranchidae</taxon>
        <taxon>Elysia</taxon>
    </lineage>
</organism>
<evidence type="ECO:0000256" key="2">
    <source>
        <dbReference type="ARBA" id="ARBA00022490"/>
    </source>
</evidence>
<keyword evidence="7" id="KW-0732">Signal</keyword>
<evidence type="ECO:0000313" key="8">
    <source>
        <dbReference type="EMBL" id="KAK3747051.1"/>
    </source>
</evidence>
<evidence type="ECO:0000256" key="7">
    <source>
        <dbReference type="SAM" id="SignalP"/>
    </source>
</evidence>
<dbReference type="InterPro" id="IPR007581">
    <property type="entry name" value="Endonuclease-V"/>
</dbReference>
<dbReference type="Pfam" id="PF04493">
    <property type="entry name" value="Endonuclease_5"/>
    <property type="match status" value="1"/>
</dbReference>
<keyword evidence="2" id="KW-0963">Cytoplasm</keyword>
<feature type="chain" id="PRO_5041993034" description="Endonuclease V" evidence="7">
    <location>
        <begin position="26"/>
        <end position="503"/>
    </location>
</feature>
<dbReference type="PANTHER" id="PTHR28511:SF1">
    <property type="entry name" value="ENDONUCLEASE V"/>
    <property type="match status" value="1"/>
</dbReference>
<evidence type="ECO:0000256" key="1">
    <source>
        <dbReference type="ARBA" id="ARBA00004496"/>
    </source>
</evidence>
<protein>
    <recommendedName>
        <fullName evidence="10">Endonuclease V</fullName>
    </recommendedName>
</protein>
<feature type="compositionally biased region" description="Basic and acidic residues" evidence="6">
    <location>
        <begin position="218"/>
        <end position="229"/>
    </location>
</feature>
<comment type="caution">
    <text evidence="8">The sequence shown here is derived from an EMBL/GenBank/DDBJ whole genome shotgun (WGS) entry which is preliminary data.</text>
</comment>
<evidence type="ECO:0008006" key="10">
    <source>
        <dbReference type="Google" id="ProtNLM"/>
    </source>
</evidence>
<comment type="subcellular location">
    <subcellularLocation>
        <location evidence="1">Cytoplasm</location>
    </subcellularLocation>
</comment>
<evidence type="ECO:0000313" key="9">
    <source>
        <dbReference type="Proteomes" id="UP001283361"/>
    </source>
</evidence>
<dbReference type="GO" id="GO:0005730">
    <property type="term" value="C:nucleolus"/>
    <property type="evidence" value="ECO:0007669"/>
    <property type="project" value="TreeGrafter"/>
</dbReference>
<accession>A0AAE0YIY0</accession>
<evidence type="ECO:0000256" key="6">
    <source>
        <dbReference type="SAM" id="MobiDB-lite"/>
    </source>
</evidence>